<dbReference type="AlphaFoldDB" id="A0AAV7RGD8"/>
<evidence type="ECO:0000256" key="1">
    <source>
        <dbReference type="SAM" id="Coils"/>
    </source>
</evidence>
<dbReference type="Proteomes" id="UP001066276">
    <property type="component" value="Chromosome 5"/>
</dbReference>
<keyword evidence="3" id="KW-1185">Reference proteome</keyword>
<evidence type="ECO:0008006" key="4">
    <source>
        <dbReference type="Google" id="ProtNLM"/>
    </source>
</evidence>
<gene>
    <name evidence="2" type="ORF">NDU88_004487</name>
</gene>
<reference evidence="2" key="1">
    <citation type="journal article" date="2022" name="bioRxiv">
        <title>Sequencing and chromosome-scale assembly of the giantPleurodeles waltlgenome.</title>
        <authorList>
            <person name="Brown T."/>
            <person name="Elewa A."/>
            <person name="Iarovenko S."/>
            <person name="Subramanian E."/>
            <person name="Araus A.J."/>
            <person name="Petzold A."/>
            <person name="Susuki M."/>
            <person name="Suzuki K.-i.T."/>
            <person name="Hayashi T."/>
            <person name="Toyoda A."/>
            <person name="Oliveira C."/>
            <person name="Osipova E."/>
            <person name="Leigh N.D."/>
            <person name="Simon A."/>
            <person name="Yun M.H."/>
        </authorList>
    </citation>
    <scope>NUCLEOTIDE SEQUENCE</scope>
    <source>
        <strain evidence="2">20211129_DDA</strain>
        <tissue evidence="2">Liver</tissue>
    </source>
</reference>
<comment type="caution">
    <text evidence="2">The sequence shown here is derived from an EMBL/GenBank/DDBJ whole genome shotgun (WGS) entry which is preliminary data.</text>
</comment>
<name>A0AAV7RGD8_PLEWA</name>
<dbReference type="EMBL" id="JANPWB010000009">
    <property type="protein sequence ID" value="KAJ1151707.1"/>
    <property type="molecule type" value="Genomic_DNA"/>
</dbReference>
<protein>
    <recommendedName>
        <fullName evidence="4">BZIP domain-containing protein</fullName>
    </recommendedName>
</protein>
<feature type="coiled-coil region" evidence="1">
    <location>
        <begin position="107"/>
        <end position="141"/>
    </location>
</feature>
<accession>A0AAV7RGD8</accession>
<evidence type="ECO:0000313" key="3">
    <source>
        <dbReference type="Proteomes" id="UP001066276"/>
    </source>
</evidence>
<evidence type="ECO:0000313" key="2">
    <source>
        <dbReference type="EMBL" id="KAJ1151707.1"/>
    </source>
</evidence>
<proteinExistence type="predicted"/>
<keyword evidence="1" id="KW-0175">Coiled coil</keyword>
<organism evidence="2 3">
    <name type="scientific">Pleurodeles waltl</name>
    <name type="common">Iberian ribbed newt</name>
    <dbReference type="NCBI Taxonomy" id="8319"/>
    <lineage>
        <taxon>Eukaryota</taxon>
        <taxon>Metazoa</taxon>
        <taxon>Chordata</taxon>
        <taxon>Craniata</taxon>
        <taxon>Vertebrata</taxon>
        <taxon>Euteleostomi</taxon>
        <taxon>Amphibia</taxon>
        <taxon>Batrachia</taxon>
        <taxon>Caudata</taxon>
        <taxon>Salamandroidea</taxon>
        <taxon>Salamandridae</taxon>
        <taxon>Pleurodelinae</taxon>
        <taxon>Pleurodeles</taxon>
    </lineage>
</organism>
<sequence>MAVKPRPPWTPAASIEYRWRRSRGDAVCDKHAAAPPLVLITACIGCRSAVPREKQQSRSHSAIITLAGLDCGKLDISTEARRKELQTETRAESRRARIATKRLQGAVRKVAKSRTEIEEKLNTMEDRTTAVEADVKALKEQLESHGGQLTDIMWKLEDQDNRQRRNNLRFLGIEEGV</sequence>